<evidence type="ECO:0000313" key="1">
    <source>
        <dbReference type="EMBL" id="KAI0083111.1"/>
    </source>
</evidence>
<keyword evidence="2" id="KW-1185">Reference proteome</keyword>
<proteinExistence type="predicted"/>
<comment type="caution">
    <text evidence="1">The sequence shown here is derived from an EMBL/GenBank/DDBJ whole genome shotgun (WGS) entry which is preliminary data.</text>
</comment>
<protein>
    <submittedName>
        <fullName evidence="1">Uncharacterized protein</fullName>
    </submittedName>
</protein>
<organism evidence="1 2">
    <name type="scientific">Irpex rosettiformis</name>
    <dbReference type="NCBI Taxonomy" id="378272"/>
    <lineage>
        <taxon>Eukaryota</taxon>
        <taxon>Fungi</taxon>
        <taxon>Dikarya</taxon>
        <taxon>Basidiomycota</taxon>
        <taxon>Agaricomycotina</taxon>
        <taxon>Agaricomycetes</taxon>
        <taxon>Polyporales</taxon>
        <taxon>Irpicaceae</taxon>
        <taxon>Irpex</taxon>
    </lineage>
</organism>
<gene>
    <name evidence="1" type="ORF">BDY19DRAFT_1051964</name>
</gene>
<name>A0ACB8TM87_9APHY</name>
<reference evidence="1" key="1">
    <citation type="journal article" date="2021" name="Environ. Microbiol.">
        <title>Gene family expansions and transcriptome signatures uncover fungal adaptations to wood decay.</title>
        <authorList>
            <person name="Hage H."/>
            <person name="Miyauchi S."/>
            <person name="Viragh M."/>
            <person name="Drula E."/>
            <person name="Min B."/>
            <person name="Chaduli D."/>
            <person name="Navarro D."/>
            <person name="Favel A."/>
            <person name="Norest M."/>
            <person name="Lesage-Meessen L."/>
            <person name="Balint B."/>
            <person name="Merenyi Z."/>
            <person name="de Eugenio L."/>
            <person name="Morin E."/>
            <person name="Martinez A.T."/>
            <person name="Baldrian P."/>
            <person name="Stursova M."/>
            <person name="Martinez M.J."/>
            <person name="Novotny C."/>
            <person name="Magnuson J.K."/>
            <person name="Spatafora J.W."/>
            <person name="Maurice S."/>
            <person name="Pangilinan J."/>
            <person name="Andreopoulos W."/>
            <person name="LaButti K."/>
            <person name="Hundley H."/>
            <person name="Na H."/>
            <person name="Kuo A."/>
            <person name="Barry K."/>
            <person name="Lipzen A."/>
            <person name="Henrissat B."/>
            <person name="Riley R."/>
            <person name="Ahrendt S."/>
            <person name="Nagy L.G."/>
            <person name="Grigoriev I.V."/>
            <person name="Martin F."/>
            <person name="Rosso M.N."/>
        </authorList>
    </citation>
    <scope>NUCLEOTIDE SEQUENCE</scope>
    <source>
        <strain evidence="1">CBS 384.51</strain>
    </source>
</reference>
<dbReference type="Proteomes" id="UP001055072">
    <property type="component" value="Unassembled WGS sequence"/>
</dbReference>
<accession>A0ACB8TM87</accession>
<evidence type="ECO:0000313" key="2">
    <source>
        <dbReference type="Proteomes" id="UP001055072"/>
    </source>
</evidence>
<dbReference type="EMBL" id="MU274994">
    <property type="protein sequence ID" value="KAI0083111.1"/>
    <property type="molecule type" value="Genomic_DNA"/>
</dbReference>
<sequence>MALTVPKVDDKLLYLSQLYQILNSSSFFAKEGLRSGQRSAVSVRLSLAVIKSAVKSLITILAPWVPSTCSLEASSIYAFPLSALSNTDINASSYISRGAYREYRWRGYINLITGVTTKQPVGVCRYIYHSVLKSPTFLDDDIITPLSKKHHSTP</sequence>